<sequence length="146" mass="16204">MGDGVTTKVQKELAAIQHKYAELNAKVDSNLTQIRSEMQSNNSQLRSEIQSIMQQNFEKVSSDLKQFIAQCLQKPSPVGSKPLSLLSCRRHSSVAPEIAPRRLQRDVTPCKGRAGFLHLLGSLLTWEDKVQGTSELAMPTQLWGAD</sequence>
<evidence type="ECO:0000313" key="2">
    <source>
        <dbReference type="EMBL" id="OMO85012.1"/>
    </source>
</evidence>
<evidence type="ECO:0000256" key="1">
    <source>
        <dbReference type="SAM" id="Coils"/>
    </source>
</evidence>
<accession>A0A1R3IR08</accession>
<comment type="caution">
    <text evidence="2">The sequence shown here is derived from an EMBL/GenBank/DDBJ whole genome shotgun (WGS) entry which is preliminary data.</text>
</comment>
<keyword evidence="1" id="KW-0175">Coiled coil</keyword>
<protein>
    <submittedName>
        <fullName evidence="2">Leucine-rich repeat receptor-like serine/threonine-protein kinase</fullName>
    </submittedName>
</protein>
<keyword evidence="2" id="KW-0418">Kinase</keyword>
<keyword evidence="2" id="KW-0675">Receptor</keyword>
<gene>
    <name evidence="2" type="ORF">COLO4_21787</name>
</gene>
<reference evidence="3" key="1">
    <citation type="submission" date="2013-09" db="EMBL/GenBank/DDBJ databases">
        <title>Corchorus olitorius genome sequencing.</title>
        <authorList>
            <person name="Alam M."/>
            <person name="Haque M.S."/>
            <person name="Islam M.S."/>
            <person name="Emdad E.M."/>
            <person name="Islam M.M."/>
            <person name="Ahmed B."/>
            <person name="Halim A."/>
            <person name="Hossen Q.M.M."/>
            <person name="Hossain M.Z."/>
            <person name="Ahmed R."/>
            <person name="Khan M.M."/>
            <person name="Islam R."/>
            <person name="Rashid M.M."/>
            <person name="Khan S.A."/>
            <person name="Rahman M.S."/>
            <person name="Alam M."/>
            <person name="Yahiya A.S."/>
            <person name="Khan M.S."/>
            <person name="Azam M.S."/>
            <person name="Haque T."/>
            <person name="Lashkar M.Z.H."/>
            <person name="Akhand A.I."/>
            <person name="Morshed G."/>
            <person name="Roy S."/>
            <person name="Uddin K.S."/>
            <person name="Rabeya T."/>
            <person name="Hossain A.S."/>
            <person name="Chowdhury A."/>
            <person name="Snigdha A.R."/>
            <person name="Mortoza M.S."/>
            <person name="Matin S.A."/>
            <person name="Hoque S.M.E."/>
            <person name="Islam M.K."/>
            <person name="Roy D.K."/>
            <person name="Haider R."/>
            <person name="Moosa M.M."/>
            <person name="Elias S.M."/>
            <person name="Hasan A.M."/>
            <person name="Jahan S."/>
            <person name="Shafiuddin M."/>
            <person name="Mahmood N."/>
            <person name="Shommy N.S."/>
        </authorList>
    </citation>
    <scope>NUCLEOTIDE SEQUENCE [LARGE SCALE GENOMIC DNA]</scope>
    <source>
        <strain evidence="3">cv. O-4</strain>
    </source>
</reference>
<organism evidence="2 3">
    <name type="scientific">Corchorus olitorius</name>
    <dbReference type="NCBI Taxonomy" id="93759"/>
    <lineage>
        <taxon>Eukaryota</taxon>
        <taxon>Viridiplantae</taxon>
        <taxon>Streptophyta</taxon>
        <taxon>Embryophyta</taxon>
        <taxon>Tracheophyta</taxon>
        <taxon>Spermatophyta</taxon>
        <taxon>Magnoliopsida</taxon>
        <taxon>eudicotyledons</taxon>
        <taxon>Gunneridae</taxon>
        <taxon>Pentapetalae</taxon>
        <taxon>rosids</taxon>
        <taxon>malvids</taxon>
        <taxon>Malvales</taxon>
        <taxon>Malvaceae</taxon>
        <taxon>Grewioideae</taxon>
        <taxon>Apeibeae</taxon>
        <taxon>Corchorus</taxon>
    </lineage>
</organism>
<dbReference type="AlphaFoldDB" id="A0A1R3IR08"/>
<keyword evidence="3" id="KW-1185">Reference proteome</keyword>
<dbReference type="GO" id="GO:0016301">
    <property type="term" value="F:kinase activity"/>
    <property type="evidence" value="ECO:0007669"/>
    <property type="project" value="UniProtKB-KW"/>
</dbReference>
<keyword evidence="2" id="KW-0808">Transferase</keyword>
<name>A0A1R3IR08_9ROSI</name>
<dbReference type="EMBL" id="AWUE01017774">
    <property type="protein sequence ID" value="OMO85012.1"/>
    <property type="molecule type" value="Genomic_DNA"/>
</dbReference>
<evidence type="ECO:0000313" key="3">
    <source>
        <dbReference type="Proteomes" id="UP000187203"/>
    </source>
</evidence>
<dbReference type="Proteomes" id="UP000187203">
    <property type="component" value="Unassembled WGS sequence"/>
</dbReference>
<feature type="coiled-coil region" evidence="1">
    <location>
        <begin position="6"/>
        <end position="55"/>
    </location>
</feature>
<proteinExistence type="predicted"/>